<feature type="compositionally biased region" description="Basic and acidic residues" evidence="1">
    <location>
        <begin position="101"/>
        <end position="118"/>
    </location>
</feature>
<dbReference type="EnsemblMetazoa" id="AALFPA23_015909.R23165">
    <property type="protein sequence ID" value="AALFPA23_015909.P23165"/>
    <property type="gene ID" value="AALFPA23_015909"/>
</dbReference>
<reference evidence="3" key="1">
    <citation type="journal article" date="2015" name="Proc. Natl. Acad. Sci. U.S.A.">
        <title>Genome sequence of the Asian Tiger mosquito, Aedes albopictus, reveals insights into its biology, genetics, and evolution.</title>
        <authorList>
            <person name="Chen X.G."/>
            <person name="Jiang X."/>
            <person name="Gu J."/>
            <person name="Xu M."/>
            <person name="Wu Y."/>
            <person name="Deng Y."/>
            <person name="Zhang C."/>
            <person name="Bonizzoni M."/>
            <person name="Dermauw W."/>
            <person name="Vontas J."/>
            <person name="Armbruster P."/>
            <person name="Huang X."/>
            <person name="Yang Y."/>
            <person name="Zhang H."/>
            <person name="He W."/>
            <person name="Peng H."/>
            <person name="Liu Y."/>
            <person name="Wu K."/>
            <person name="Chen J."/>
            <person name="Lirakis M."/>
            <person name="Topalis P."/>
            <person name="Van Leeuwen T."/>
            <person name="Hall A.B."/>
            <person name="Jiang X."/>
            <person name="Thorpe C."/>
            <person name="Mueller R.L."/>
            <person name="Sun C."/>
            <person name="Waterhouse R.M."/>
            <person name="Yan G."/>
            <person name="Tu Z.J."/>
            <person name="Fang X."/>
            <person name="James A.A."/>
        </authorList>
    </citation>
    <scope>NUCLEOTIDE SEQUENCE [LARGE SCALE GENOMIC DNA]</scope>
    <source>
        <strain evidence="3">Foshan</strain>
    </source>
</reference>
<evidence type="ECO:0000313" key="2">
    <source>
        <dbReference type="EnsemblMetazoa" id="AALFPA23_015909.P23165"/>
    </source>
</evidence>
<feature type="region of interest" description="Disordered" evidence="1">
    <location>
        <begin position="75"/>
        <end position="165"/>
    </location>
</feature>
<reference evidence="2" key="2">
    <citation type="submission" date="2025-05" db="UniProtKB">
        <authorList>
            <consortium name="EnsemblMetazoa"/>
        </authorList>
    </citation>
    <scope>IDENTIFICATION</scope>
    <source>
        <strain evidence="2">Foshan</strain>
    </source>
</reference>
<dbReference type="GeneID" id="109427487"/>
<accession>A0ABM1Z7V6</accession>
<dbReference type="Proteomes" id="UP000069940">
    <property type="component" value="Unassembled WGS sequence"/>
</dbReference>
<sequence>MAANSGVKIFRDILRDSPCRMVYKNFTQQYSKANNLGKAISLERPGTSARPKTAPIAVSPLAHAITAHNLMPEVVTKPAAPERPVTSVRTIKPSLGLLCTGHEKPNGKSPRRRPEAPNRQRPPRRPAEPSRKTPPASNSKQDICKRPHQRKQLESPDANRDSSKRPCKICISDEDCTAAVPEQWQDILNAQSSETSASSSDVGFRHLIGEIEAIRSELVSREDMKNISLQESLELINEIQQRINSVSLSTEGRTTAASGSYLTRLEPAQTATVVGTGKRSIIKAKKSLRSLRFEGGRIIEQDYNKGNRRSQQDGEKVVIRKAKTKQIEKKFDEGPLRCLLPLVSESLKAAQMKF</sequence>
<proteinExistence type="predicted"/>
<evidence type="ECO:0000313" key="3">
    <source>
        <dbReference type="Proteomes" id="UP000069940"/>
    </source>
</evidence>
<name>A0ABM1Z7V6_AEDAL</name>
<keyword evidence="3" id="KW-1185">Reference proteome</keyword>
<feature type="compositionally biased region" description="Basic and acidic residues" evidence="1">
    <location>
        <begin position="151"/>
        <end position="164"/>
    </location>
</feature>
<protein>
    <submittedName>
        <fullName evidence="2">Uncharacterized protein</fullName>
    </submittedName>
</protein>
<organism evidence="2 3">
    <name type="scientific">Aedes albopictus</name>
    <name type="common">Asian tiger mosquito</name>
    <name type="synonym">Stegomyia albopicta</name>
    <dbReference type="NCBI Taxonomy" id="7160"/>
    <lineage>
        <taxon>Eukaryota</taxon>
        <taxon>Metazoa</taxon>
        <taxon>Ecdysozoa</taxon>
        <taxon>Arthropoda</taxon>
        <taxon>Hexapoda</taxon>
        <taxon>Insecta</taxon>
        <taxon>Pterygota</taxon>
        <taxon>Neoptera</taxon>
        <taxon>Endopterygota</taxon>
        <taxon>Diptera</taxon>
        <taxon>Nematocera</taxon>
        <taxon>Culicoidea</taxon>
        <taxon>Culicidae</taxon>
        <taxon>Culicinae</taxon>
        <taxon>Aedini</taxon>
        <taxon>Aedes</taxon>
        <taxon>Stegomyia</taxon>
    </lineage>
</organism>
<evidence type="ECO:0000256" key="1">
    <source>
        <dbReference type="SAM" id="MobiDB-lite"/>
    </source>
</evidence>
<dbReference type="RefSeq" id="XP_019558581.3">
    <property type="nucleotide sequence ID" value="XM_019703036.3"/>
</dbReference>